<dbReference type="InterPro" id="IPR018540">
    <property type="entry name" value="Spo0E-like"/>
</dbReference>
<dbReference type="InterPro" id="IPR036638">
    <property type="entry name" value="HLH_DNA-bd_sf"/>
</dbReference>
<accession>A0A927HB13</accession>
<evidence type="ECO:0000313" key="1">
    <source>
        <dbReference type="EMBL" id="MBD3106928.1"/>
    </source>
</evidence>
<dbReference type="RefSeq" id="WP_190996464.1">
    <property type="nucleotide sequence ID" value="NZ_JACXSI010000001.1"/>
</dbReference>
<protein>
    <submittedName>
        <fullName evidence="1">Aspartyl-phosphate phosphatase Spo0E family protein</fullName>
    </submittedName>
</protein>
<dbReference type="GO" id="GO:0046983">
    <property type="term" value="F:protein dimerization activity"/>
    <property type="evidence" value="ECO:0007669"/>
    <property type="project" value="InterPro"/>
</dbReference>
<keyword evidence="2" id="KW-1185">Reference proteome</keyword>
<dbReference type="InterPro" id="IPR037208">
    <property type="entry name" value="Spo0E-like_sf"/>
</dbReference>
<comment type="caution">
    <text evidence="1">The sequence shown here is derived from an EMBL/GenBank/DDBJ whole genome shotgun (WGS) entry which is preliminary data.</text>
</comment>
<dbReference type="EMBL" id="JACXSI010000001">
    <property type="protein sequence ID" value="MBD3106928.1"/>
    <property type="molecule type" value="Genomic_DNA"/>
</dbReference>
<reference evidence="1" key="1">
    <citation type="submission" date="2020-09" db="EMBL/GenBank/DDBJ databases">
        <title>Bacillus faecalis sp. nov., a moderately halophilic bacterium isolated from cow faeces.</title>
        <authorList>
            <person name="Jiang L."/>
            <person name="Lee J."/>
        </authorList>
    </citation>
    <scope>NUCLEOTIDE SEQUENCE</scope>
    <source>
        <strain evidence="1">AGMB 02131</strain>
    </source>
</reference>
<organism evidence="1 2">
    <name type="scientific">Peribacillus faecalis</name>
    <dbReference type="NCBI Taxonomy" id="2772559"/>
    <lineage>
        <taxon>Bacteria</taxon>
        <taxon>Bacillati</taxon>
        <taxon>Bacillota</taxon>
        <taxon>Bacilli</taxon>
        <taxon>Bacillales</taxon>
        <taxon>Bacillaceae</taxon>
        <taxon>Peribacillus</taxon>
    </lineage>
</organism>
<dbReference type="SUPFAM" id="SSF140500">
    <property type="entry name" value="BAS1536-like"/>
    <property type="match status" value="1"/>
</dbReference>
<dbReference type="GO" id="GO:0043937">
    <property type="term" value="P:regulation of sporulation"/>
    <property type="evidence" value="ECO:0007669"/>
    <property type="project" value="InterPro"/>
</dbReference>
<sequence>MRDDKSLDDLTVDIQTKRSEMYSIANQYGYSDERTLKNSQELDQLIVEYQNYMLTLSEKKSIYMKFYYCNSRMKYTKI</sequence>
<name>A0A927HB13_9BACI</name>
<evidence type="ECO:0000313" key="2">
    <source>
        <dbReference type="Proteomes" id="UP000602076"/>
    </source>
</evidence>
<dbReference type="AlphaFoldDB" id="A0A927HB13"/>
<proteinExistence type="predicted"/>
<dbReference type="Gene3D" id="4.10.280.10">
    <property type="entry name" value="Helix-loop-helix DNA-binding domain"/>
    <property type="match status" value="1"/>
</dbReference>
<dbReference type="Proteomes" id="UP000602076">
    <property type="component" value="Unassembled WGS sequence"/>
</dbReference>
<gene>
    <name evidence="1" type="ORF">IEO70_00865</name>
</gene>
<dbReference type="Pfam" id="PF09388">
    <property type="entry name" value="SpoOE-like"/>
    <property type="match status" value="1"/>
</dbReference>